<feature type="compositionally biased region" description="Basic and acidic residues" evidence="1">
    <location>
        <begin position="44"/>
        <end position="57"/>
    </location>
</feature>
<proteinExistence type="predicted"/>
<feature type="non-terminal residue" evidence="2">
    <location>
        <position position="1"/>
    </location>
</feature>
<dbReference type="Proteomes" id="UP000824469">
    <property type="component" value="Unassembled WGS sequence"/>
</dbReference>
<reference evidence="2 3" key="1">
    <citation type="journal article" date="2021" name="Nat. Plants">
        <title>The Taxus genome provides insights into paclitaxel biosynthesis.</title>
        <authorList>
            <person name="Xiong X."/>
            <person name="Gou J."/>
            <person name="Liao Q."/>
            <person name="Li Y."/>
            <person name="Zhou Q."/>
            <person name="Bi G."/>
            <person name="Li C."/>
            <person name="Du R."/>
            <person name="Wang X."/>
            <person name="Sun T."/>
            <person name="Guo L."/>
            <person name="Liang H."/>
            <person name="Lu P."/>
            <person name="Wu Y."/>
            <person name="Zhang Z."/>
            <person name="Ro D.K."/>
            <person name="Shang Y."/>
            <person name="Huang S."/>
            <person name="Yan J."/>
        </authorList>
    </citation>
    <scope>NUCLEOTIDE SEQUENCE [LARGE SCALE GENOMIC DNA]</scope>
    <source>
        <strain evidence="2">Ta-2019</strain>
    </source>
</reference>
<sequence>GKRSPVRKEYAKYEVPMTRCDFETLAASVEQAWSAPTEDPASQSKEERSRSTMKEISESSSFSEMGQPPATFKVACSS</sequence>
<name>A0AA38GS59_TAXCH</name>
<keyword evidence="3" id="KW-1185">Reference proteome</keyword>
<protein>
    <submittedName>
        <fullName evidence="2">Uncharacterized protein</fullName>
    </submittedName>
</protein>
<dbReference type="AlphaFoldDB" id="A0AA38GS59"/>
<evidence type="ECO:0000313" key="2">
    <source>
        <dbReference type="EMBL" id="KAH9328629.1"/>
    </source>
</evidence>
<organism evidence="2 3">
    <name type="scientific">Taxus chinensis</name>
    <name type="common">Chinese yew</name>
    <name type="synonym">Taxus wallichiana var. chinensis</name>
    <dbReference type="NCBI Taxonomy" id="29808"/>
    <lineage>
        <taxon>Eukaryota</taxon>
        <taxon>Viridiplantae</taxon>
        <taxon>Streptophyta</taxon>
        <taxon>Embryophyta</taxon>
        <taxon>Tracheophyta</taxon>
        <taxon>Spermatophyta</taxon>
        <taxon>Pinopsida</taxon>
        <taxon>Pinidae</taxon>
        <taxon>Conifers II</taxon>
        <taxon>Cupressales</taxon>
        <taxon>Taxaceae</taxon>
        <taxon>Taxus</taxon>
    </lineage>
</organism>
<evidence type="ECO:0000256" key="1">
    <source>
        <dbReference type="SAM" id="MobiDB-lite"/>
    </source>
</evidence>
<comment type="caution">
    <text evidence="2">The sequence shown here is derived from an EMBL/GenBank/DDBJ whole genome shotgun (WGS) entry which is preliminary data.</text>
</comment>
<feature type="region of interest" description="Disordered" evidence="1">
    <location>
        <begin position="31"/>
        <end position="78"/>
    </location>
</feature>
<evidence type="ECO:0000313" key="3">
    <source>
        <dbReference type="Proteomes" id="UP000824469"/>
    </source>
</evidence>
<dbReference type="EMBL" id="JAHRHJ020000001">
    <property type="protein sequence ID" value="KAH9328629.1"/>
    <property type="molecule type" value="Genomic_DNA"/>
</dbReference>
<gene>
    <name evidence="2" type="ORF">KI387_000737</name>
</gene>
<accession>A0AA38GS59</accession>